<gene>
    <name evidence="15" type="primary">LOC100368351</name>
</gene>
<dbReference type="InterPro" id="IPR013555">
    <property type="entry name" value="TRP_dom"/>
</dbReference>
<dbReference type="SUPFAM" id="SSF48403">
    <property type="entry name" value="Ankyrin repeat"/>
    <property type="match status" value="1"/>
</dbReference>
<dbReference type="PROSITE" id="PS50088">
    <property type="entry name" value="ANK_REPEAT"/>
    <property type="match status" value="2"/>
</dbReference>
<feature type="transmembrane region" description="Helical" evidence="12">
    <location>
        <begin position="592"/>
        <end position="611"/>
    </location>
</feature>
<keyword evidence="7" id="KW-0406">Ion transport</keyword>
<feature type="region of interest" description="Disordered" evidence="11">
    <location>
        <begin position="837"/>
        <end position="897"/>
    </location>
</feature>
<organism evidence="14 15">
    <name type="scientific">Saccoglossus kowalevskii</name>
    <name type="common">Acorn worm</name>
    <dbReference type="NCBI Taxonomy" id="10224"/>
    <lineage>
        <taxon>Eukaryota</taxon>
        <taxon>Metazoa</taxon>
        <taxon>Hemichordata</taxon>
        <taxon>Enteropneusta</taxon>
        <taxon>Harrimaniidae</taxon>
        <taxon>Saccoglossus</taxon>
    </lineage>
</organism>
<feature type="repeat" description="ANK" evidence="10">
    <location>
        <begin position="60"/>
        <end position="87"/>
    </location>
</feature>
<evidence type="ECO:0000256" key="12">
    <source>
        <dbReference type="SAM" id="Phobius"/>
    </source>
</evidence>
<evidence type="ECO:0000256" key="5">
    <source>
        <dbReference type="ARBA" id="ARBA00022989"/>
    </source>
</evidence>
<evidence type="ECO:0000256" key="9">
    <source>
        <dbReference type="ARBA" id="ARBA00023303"/>
    </source>
</evidence>
<dbReference type="SMART" id="SM00248">
    <property type="entry name" value="ANK"/>
    <property type="match status" value="2"/>
</dbReference>
<evidence type="ECO:0000256" key="8">
    <source>
        <dbReference type="ARBA" id="ARBA00023136"/>
    </source>
</evidence>
<dbReference type="Gene3D" id="1.25.40.20">
    <property type="entry name" value="Ankyrin repeat-containing domain"/>
    <property type="match status" value="1"/>
</dbReference>
<name>A0ABM0GYM8_SACKO</name>
<dbReference type="Pfam" id="PF00023">
    <property type="entry name" value="Ank"/>
    <property type="match status" value="1"/>
</dbReference>
<evidence type="ECO:0000259" key="13">
    <source>
        <dbReference type="SMART" id="SM01420"/>
    </source>
</evidence>
<keyword evidence="14" id="KW-1185">Reference proteome</keyword>
<evidence type="ECO:0000256" key="10">
    <source>
        <dbReference type="PROSITE-ProRule" id="PRU00023"/>
    </source>
</evidence>
<accession>A0ABM0GYM8</accession>
<evidence type="ECO:0000256" key="11">
    <source>
        <dbReference type="SAM" id="MobiDB-lite"/>
    </source>
</evidence>
<reference evidence="15" key="1">
    <citation type="submission" date="2025-08" db="UniProtKB">
        <authorList>
            <consortium name="RefSeq"/>
        </authorList>
    </citation>
    <scope>IDENTIFICATION</scope>
    <source>
        <tissue evidence="15">Testes</tissue>
    </source>
</reference>
<evidence type="ECO:0000313" key="15">
    <source>
        <dbReference type="RefSeq" id="XP_002740299.1"/>
    </source>
</evidence>
<feature type="transmembrane region" description="Helical" evidence="12">
    <location>
        <begin position="449"/>
        <end position="468"/>
    </location>
</feature>
<evidence type="ECO:0000256" key="1">
    <source>
        <dbReference type="ARBA" id="ARBA00004141"/>
    </source>
</evidence>
<comment type="subcellular location">
    <subcellularLocation>
        <location evidence="1">Membrane</location>
        <topology evidence="1">Multi-pass membrane protein</topology>
    </subcellularLocation>
</comment>
<dbReference type="InterPro" id="IPR002153">
    <property type="entry name" value="TRPC_channel"/>
</dbReference>
<dbReference type="SMART" id="SM01420">
    <property type="entry name" value="TRP_2"/>
    <property type="match status" value="1"/>
</dbReference>
<feature type="compositionally biased region" description="Acidic residues" evidence="11">
    <location>
        <begin position="875"/>
        <end position="891"/>
    </location>
</feature>
<dbReference type="InterPro" id="IPR036770">
    <property type="entry name" value="Ankyrin_rpt-contain_sf"/>
</dbReference>
<dbReference type="Proteomes" id="UP000694865">
    <property type="component" value="Unplaced"/>
</dbReference>
<evidence type="ECO:0000256" key="7">
    <source>
        <dbReference type="ARBA" id="ARBA00023065"/>
    </source>
</evidence>
<proteinExistence type="predicted"/>
<keyword evidence="8 12" id="KW-0472">Membrane</keyword>
<keyword evidence="3 12" id="KW-0812">Transmembrane</keyword>
<feature type="domain" description="Transient receptor ion channel" evidence="13">
    <location>
        <begin position="157"/>
        <end position="219"/>
    </location>
</feature>
<feature type="transmembrane region" description="Helical" evidence="12">
    <location>
        <begin position="344"/>
        <end position="367"/>
    </location>
</feature>
<dbReference type="Pfam" id="PF08344">
    <property type="entry name" value="TRP_2"/>
    <property type="match status" value="1"/>
</dbReference>
<keyword evidence="9" id="KW-0407">Ion channel</keyword>
<evidence type="ECO:0000256" key="6">
    <source>
        <dbReference type="ARBA" id="ARBA00023043"/>
    </source>
</evidence>
<dbReference type="GeneID" id="100368351"/>
<feature type="repeat" description="ANK" evidence="10">
    <location>
        <begin position="132"/>
        <end position="164"/>
    </location>
</feature>
<evidence type="ECO:0000256" key="2">
    <source>
        <dbReference type="ARBA" id="ARBA00022448"/>
    </source>
</evidence>
<evidence type="ECO:0000256" key="4">
    <source>
        <dbReference type="ARBA" id="ARBA00022737"/>
    </source>
</evidence>
<evidence type="ECO:0000313" key="14">
    <source>
        <dbReference type="Proteomes" id="UP000694865"/>
    </source>
</evidence>
<dbReference type="RefSeq" id="XP_002740299.1">
    <property type="nucleotide sequence ID" value="XM_002740253.2"/>
</dbReference>
<dbReference type="InterPro" id="IPR002110">
    <property type="entry name" value="Ankyrin_rpt"/>
</dbReference>
<evidence type="ECO:0000256" key="3">
    <source>
        <dbReference type="ARBA" id="ARBA00022692"/>
    </source>
</evidence>
<keyword evidence="5 12" id="KW-1133">Transmembrane helix</keyword>
<feature type="transmembrane region" description="Helical" evidence="12">
    <location>
        <begin position="312"/>
        <end position="332"/>
    </location>
</feature>
<keyword evidence="2" id="KW-0813">Transport</keyword>
<keyword evidence="6 10" id="KW-0040">ANK repeat</keyword>
<dbReference type="PANTHER" id="PTHR10117">
    <property type="entry name" value="TRANSIENT RECEPTOR POTENTIAL CHANNEL"/>
    <property type="match status" value="1"/>
</dbReference>
<dbReference type="InterPro" id="IPR005821">
    <property type="entry name" value="Ion_trans_dom"/>
</dbReference>
<feature type="transmembrane region" description="Helical" evidence="12">
    <location>
        <begin position="552"/>
        <end position="571"/>
    </location>
</feature>
<dbReference type="Pfam" id="PF00520">
    <property type="entry name" value="Ion_trans"/>
    <property type="match status" value="2"/>
</dbReference>
<protein>
    <submittedName>
        <fullName evidence="15">Short transient receptor potential channel 5-like</fullName>
    </submittedName>
</protein>
<dbReference type="PANTHER" id="PTHR10117:SF54">
    <property type="entry name" value="TRANSIENT RECEPTOR POTENTIAL-GAMMA PROTEIN"/>
    <property type="match status" value="1"/>
</dbReference>
<dbReference type="Pfam" id="PF12796">
    <property type="entry name" value="Ank_2"/>
    <property type="match status" value="1"/>
</dbReference>
<sequence length="897" mass="102369">MFMNNVKRLGNGYENGNTGNFKRFQRERAFLEAVQSGNMVAVRSKLRDKSSFDINCEDRNGRNALSLAITNGQLDIIRLLLKHDIEIGDALLRAVDVNNVNAVEILCKYAGARKNKNLDIINASADNQDFPPGQTPLILAAHRNSFDICKILLEYGAILEDPNTLSETHGLQRSLGELQIYKALASQAYICYTSKDPIKTAFELSYRLRNMSKTDVEFGPEYDKLEEECEAFAAALLAHTRSEYEITTVLTHDPEEWAKSDTVDTVKPHKAALAVKYYQKKFVADPSFQQLMYNRWYRGLLGWGKWSFMKRCLFTIAIMFVYPFLSLFYIIYPFRSLDQLLHVPYVKFLMSTASSLAFLSLIVLVLLQVELWPLVGYAAFQPTSSVNPADALAFLEQMDQGRGRAPTPTECLMLIFVIAMAWREFKEVWTSGFREYCRDVWNLLDIIQLALYFISAAFFLYAMVIASMQKPDIVFPNNTSWWNLTVANNTLQDLLDTVIHDSVINKEISPSTVQQFVTSVTEKANAQFYIAADNDQTRNSWPGNDPNLISEGLFALANIVSFLRLINIMVINRHVGPLQISLWGMFYDIGKFLCIFFLMLLAFAIGLTQLYKFNASDASYECMIEDPDKAYTCTNAFDGLIQTIRTLYWSLFGMINLETLQVEANHSFTVTVAESRMVSTTCWHHRTSHALIAMMSNTYTRVEENADSEWKFHRTRMWMGYFENTATLPPPFNIIPSTKAIKQAICCRCLREKKIKHNSEIIAELQAQYEDVVRQLTLRYISDRRSEVDEEGGPQLTHADIMQLKQDMSSFRYDISTGINKVNDSMKKMRMRINKLSQKPVPNLDSIPYIDADVNPDGNADPVNPAVKTKPMNPDSEDTDSPDEYGEETEYQWESGI</sequence>
<keyword evidence="4" id="KW-0677">Repeat</keyword>
<dbReference type="PROSITE" id="PS50297">
    <property type="entry name" value="ANK_REP_REGION"/>
    <property type="match status" value="2"/>
</dbReference>